<evidence type="ECO:0000313" key="2">
    <source>
        <dbReference type="EMBL" id="QDT38327.1"/>
    </source>
</evidence>
<dbReference type="Gene3D" id="3.80.10.10">
    <property type="entry name" value="Ribonuclease Inhibitor"/>
    <property type="match status" value="1"/>
</dbReference>
<protein>
    <submittedName>
        <fullName evidence="2">Leucine Rich repeats (2 copies)</fullName>
    </submittedName>
</protein>
<organism evidence="2 3">
    <name type="scientific">Stratiformator vulcanicus</name>
    <dbReference type="NCBI Taxonomy" id="2527980"/>
    <lineage>
        <taxon>Bacteria</taxon>
        <taxon>Pseudomonadati</taxon>
        <taxon>Planctomycetota</taxon>
        <taxon>Planctomycetia</taxon>
        <taxon>Planctomycetales</taxon>
        <taxon>Planctomycetaceae</taxon>
        <taxon>Stratiformator</taxon>
    </lineage>
</organism>
<evidence type="ECO:0000256" key="1">
    <source>
        <dbReference type="SAM" id="SignalP"/>
    </source>
</evidence>
<evidence type="ECO:0000313" key="3">
    <source>
        <dbReference type="Proteomes" id="UP000317318"/>
    </source>
</evidence>
<name>A0A517R3A9_9PLAN</name>
<dbReference type="EMBL" id="CP036268">
    <property type="protein sequence ID" value="QDT38327.1"/>
    <property type="molecule type" value="Genomic_DNA"/>
</dbReference>
<dbReference type="Proteomes" id="UP000317318">
    <property type="component" value="Chromosome"/>
</dbReference>
<dbReference type="AlphaFoldDB" id="A0A517R3A9"/>
<dbReference type="SUPFAM" id="SSF52047">
    <property type="entry name" value="RNI-like"/>
    <property type="match status" value="1"/>
</dbReference>
<dbReference type="RefSeq" id="WP_145364449.1">
    <property type="nucleotide sequence ID" value="NZ_CP036268.1"/>
</dbReference>
<sequence precursor="true">MTRLFIGFITLCVGAMAAAGEISHTQLMQRLDALDARVKTDGDAIVAVSLKPSKPIDAEVWDALAKEPKLTAFTGTRFSGPDIRRIGGLKSLTRLTLGGGNYDDGDLKSWSNLKNLHRLHIHHNRGLSGDGFRQLSGCKNLEHITIHNVKPFKGKAIAHLAKLPNLKSLHLTAVRTDLNDLGPLEGHPTLEEVTYANKDFDGIVRFVATLPSLKKVELLRDKMAPIDDRLVAALAAKPNLEHIRAVNVGFTKAQYARLKRALPKLEIDMRKDDGGHTKSYPVKPL</sequence>
<feature type="signal peptide" evidence="1">
    <location>
        <begin position="1"/>
        <end position="17"/>
    </location>
</feature>
<proteinExistence type="predicted"/>
<accession>A0A517R3A9</accession>
<dbReference type="KEGG" id="svp:Pan189_27180"/>
<keyword evidence="1" id="KW-0732">Signal</keyword>
<dbReference type="OrthoDB" id="268839at2"/>
<gene>
    <name evidence="2" type="ORF">Pan189_27180</name>
</gene>
<reference evidence="2 3" key="1">
    <citation type="submission" date="2019-02" db="EMBL/GenBank/DDBJ databases">
        <title>Deep-cultivation of Planctomycetes and their phenomic and genomic characterization uncovers novel biology.</title>
        <authorList>
            <person name="Wiegand S."/>
            <person name="Jogler M."/>
            <person name="Boedeker C."/>
            <person name="Pinto D."/>
            <person name="Vollmers J."/>
            <person name="Rivas-Marin E."/>
            <person name="Kohn T."/>
            <person name="Peeters S.H."/>
            <person name="Heuer A."/>
            <person name="Rast P."/>
            <person name="Oberbeckmann S."/>
            <person name="Bunk B."/>
            <person name="Jeske O."/>
            <person name="Meyerdierks A."/>
            <person name="Storesund J.E."/>
            <person name="Kallscheuer N."/>
            <person name="Luecker S."/>
            <person name="Lage O.M."/>
            <person name="Pohl T."/>
            <person name="Merkel B.J."/>
            <person name="Hornburger P."/>
            <person name="Mueller R.-W."/>
            <person name="Bruemmer F."/>
            <person name="Labrenz M."/>
            <person name="Spormann A.M."/>
            <person name="Op den Camp H."/>
            <person name="Overmann J."/>
            <person name="Amann R."/>
            <person name="Jetten M.S.M."/>
            <person name="Mascher T."/>
            <person name="Medema M.H."/>
            <person name="Devos D.P."/>
            <person name="Kaster A.-K."/>
            <person name="Ovreas L."/>
            <person name="Rohde M."/>
            <person name="Galperin M.Y."/>
            <person name="Jogler C."/>
        </authorList>
    </citation>
    <scope>NUCLEOTIDE SEQUENCE [LARGE SCALE GENOMIC DNA]</scope>
    <source>
        <strain evidence="2 3">Pan189</strain>
    </source>
</reference>
<dbReference type="InterPro" id="IPR032675">
    <property type="entry name" value="LRR_dom_sf"/>
</dbReference>
<feature type="chain" id="PRO_5021776254" evidence="1">
    <location>
        <begin position="18"/>
        <end position="285"/>
    </location>
</feature>
<keyword evidence="3" id="KW-1185">Reference proteome</keyword>